<evidence type="ECO:0000256" key="1">
    <source>
        <dbReference type="ARBA" id="ARBA00006479"/>
    </source>
</evidence>
<dbReference type="InterPro" id="IPR000600">
    <property type="entry name" value="ROK"/>
</dbReference>
<dbReference type="EMBL" id="JACIEP010000003">
    <property type="protein sequence ID" value="MBB4035257.1"/>
    <property type="molecule type" value="Genomic_DNA"/>
</dbReference>
<accession>A0A840CGY8</accession>
<dbReference type="PANTHER" id="PTHR18964:SF149">
    <property type="entry name" value="BIFUNCTIONAL UDP-N-ACETYLGLUCOSAMINE 2-EPIMERASE_N-ACETYLMANNOSAMINE KINASE"/>
    <property type="match status" value="1"/>
</dbReference>
<comment type="similarity">
    <text evidence="1">Belongs to the ROK (NagC/XylR) family.</text>
</comment>
<sequence>MAVIGIDLGGTKIIGAIFNNEGYIMEKKSSLLLERAGNEVGELVRHIIDELIDSYKGNDSKVKAIGICVPGIANSKTKRVWAPNIKGWDDYPLQEEIENHINNPAVKVDVASDRTCYILGETWKGSAIGCSNALFIAVGTGIGIGILVDRQVLHGHGDIVGAAGWLALCPTYEEEYKIYGCFEGNASGNGIAFQAKKLLKDKTKYKESSLRSIDISSVKAKDIFVAYEEKDALAMHVLDNAIKMWGMAAANLVSLFNPEKIIWGGGVFGPAAYFLDRIYKEACRWAQPIAIKQVSFEKSYLDGDAGLFGAGYLAILSLK</sequence>
<dbReference type="PANTHER" id="PTHR18964">
    <property type="entry name" value="ROK (REPRESSOR, ORF, KINASE) FAMILY"/>
    <property type="match status" value="1"/>
</dbReference>
<proteinExistence type="inferred from homology"/>
<comment type="caution">
    <text evidence="2">The sequence shown here is derived from an EMBL/GenBank/DDBJ whole genome shotgun (WGS) entry which is preliminary data.</text>
</comment>
<dbReference type="Gene3D" id="3.30.420.40">
    <property type="match status" value="2"/>
</dbReference>
<gene>
    <name evidence="2" type="ORF">GGR21_001146</name>
</gene>
<keyword evidence="2" id="KW-0808">Transferase</keyword>
<reference evidence="2 3" key="1">
    <citation type="submission" date="2020-08" db="EMBL/GenBank/DDBJ databases">
        <title>Genomic Encyclopedia of Type Strains, Phase IV (KMG-IV): sequencing the most valuable type-strain genomes for metagenomic binning, comparative biology and taxonomic classification.</title>
        <authorList>
            <person name="Goeker M."/>
        </authorList>
    </citation>
    <scope>NUCLEOTIDE SEQUENCE [LARGE SCALE GENOMIC DNA]</scope>
    <source>
        <strain evidence="2 3">DSM 104969</strain>
    </source>
</reference>
<dbReference type="InterPro" id="IPR043129">
    <property type="entry name" value="ATPase_NBD"/>
</dbReference>
<dbReference type="SUPFAM" id="SSF53067">
    <property type="entry name" value="Actin-like ATPase domain"/>
    <property type="match status" value="1"/>
</dbReference>
<dbReference type="RefSeq" id="WP_183306192.1">
    <property type="nucleotide sequence ID" value="NZ_JACIEP010000003.1"/>
</dbReference>
<dbReference type="Pfam" id="PF00480">
    <property type="entry name" value="ROK"/>
    <property type="match status" value="1"/>
</dbReference>
<dbReference type="EC" id="2.7.1.2" evidence="2"/>
<name>A0A840CGY8_9BACT</name>
<organism evidence="2 3">
    <name type="scientific">Dysgonomonas hofstadii</name>
    <dbReference type="NCBI Taxonomy" id="637886"/>
    <lineage>
        <taxon>Bacteria</taxon>
        <taxon>Pseudomonadati</taxon>
        <taxon>Bacteroidota</taxon>
        <taxon>Bacteroidia</taxon>
        <taxon>Bacteroidales</taxon>
        <taxon>Dysgonomonadaceae</taxon>
        <taxon>Dysgonomonas</taxon>
    </lineage>
</organism>
<dbReference type="GO" id="GO:0004340">
    <property type="term" value="F:glucokinase activity"/>
    <property type="evidence" value="ECO:0007669"/>
    <property type="project" value="UniProtKB-EC"/>
</dbReference>
<evidence type="ECO:0000313" key="3">
    <source>
        <dbReference type="Proteomes" id="UP000555103"/>
    </source>
</evidence>
<keyword evidence="3" id="KW-1185">Reference proteome</keyword>
<dbReference type="AlphaFoldDB" id="A0A840CGY8"/>
<protein>
    <submittedName>
        <fullName evidence="2">Glucokinase</fullName>
        <ecNumber evidence="2">2.7.1.2</ecNumber>
    </submittedName>
</protein>
<keyword evidence="2" id="KW-0418">Kinase</keyword>
<evidence type="ECO:0000313" key="2">
    <source>
        <dbReference type="EMBL" id="MBB4035257.1"/>
    </source>
</evidence>
<dbReference type="Proteomes" id="UP000555103">
    <property type="component" value="Unassembled WGS sequence"/>
</dbReference>